<evidence type="ECO:0000259" key="5">
    <source>
        <dbReference type="PROSITE" id="PS50983"/>
    </source>
</evidence>
<evidence type="ECO:0000256" key="1">
    <source>
        <dbReference type="ARBA" id="ARBA00023015"/>
    </source>
</evidence>
<dbReference type="Gene3D" id="3.40.50.1980">
    <property type="entry name" value="Nitrogenase molybdenum iron protein domain"/>
    <property type="match status" value="2"/>
</dbReference>
<dbReference type="SMART" id="SM00342">
    <property type="entry name" value="HTH_ARAC"/>
    <property type="match status" value="1"/>
</dbReference>
<dbReference type="PANTHER" id="PTHR43280">
    <property type="entry name" value="ARAC-FAMILY TRANSCRIPTIONAL REGULATOR"/>
    <property type="match status" value="1"/>
</dbReference>
<dbReference type="EMBL" id="LGCI01000005">
    <property type="protein sequence ID" value="KOY83537.1"/>
    <property type="molecule type" value="Genomic_DNA"/>
</dbReference>
<comment type="caution">
    <text evidence="6">The sequence shown here is derived from an EMBL/GenBank/DDBJ whole genome shotgun (WGS) entry which is preliminary data.</text>
</comment>
<evidence type="ECO:0000259" key="4">
    <source>
        <dbReference type="PROSITE" id="PS01124"/>
    </source>
</evidence>
<dbReference type="RefSeq" id="WP_053994783.1">
    <property type="nucleotide sequence ID" value="NZ_CP065643.1"/>
</dbReference>
<dbReference type="AlphaFoldDB" id="A0A0N0CWY0"/>
<gene>
    <name evidence="6" type="ORF">ADM90_09880</name>
</gene>
<dbReference type="PANTHER" id="PTHR43280:SF28">
    <property type="entry name" value="HTH-TYPE TRANSCRIPTIONAL ACTIVATOR RHAS"/>
    <property type="match status" value="1"/>
</dbReference>
<dbReference type="InterPro" id="IPR002491">
    <property type="entry name" value="ABC_transptr_periplasmic_BD"/>
</dbReference>
<dbReference type="SUPFAM" id="SSF46689">
    <property type="entry name" value="Homeodomain-like"/>
    <property type="match status" value="2"/>
</dbReference>
<dbReference type="InterPro" id="IPR009057">
    <property type="entry name" value="Homeodomain-like_sf"/>
</dbReference>
<proteinExistence type="predicted"/>
<dbReference type="Proteomes" id="UP000037977">
    <property type="component" value="Unassembled WGS sequence"/>
</dbReference>
<sequence>MLTYELLDTRLLADEGMISPVVLTGMFPMIIIPTQPIVIQAEKHACRIGKGQFILLLYPEQGIYIVPSEGEELAPVYSISFNSYRLAKREKDTLLYEKDTTHLPAHGQIMEFPRYAEGLLKKLMEQFQQTQRPHATPKLHLLLHELLDTIFERKSIDISFVTNDQAIQQAVTYIKQHFEAPLTRSFMANMTGFNESYFSSLFKKETGWSFAEYVNQIRIDQAKLMLLGTNDKLQDIALKTGFADGSYLGKTFTKYVHLSPSSFRKRKHTNRIVSIQFLGALLALKIQPLATTRELLQSSQLLHKRVPDIVEIASFDQIEVIQQLDPELIVAPTYLYNYPDILKALEQIAPVLMIPWGQLDKLEEVRLLGRLFGRVQETEEWIARLQQIAMGARKAITPIIESGTTAGIFELGHDNLWLMPYLSVRSAYTLYQLLGLSAPQRIQQEVLQTGKHLKVEEQDLPLYAASHMFLIVPTDDTESFRAKLMQRSVWQRLVHEQGCQLHLLKLNEFWFDDGLSLELQLDVMVKLLMEQS</sequence>
<dbReference type="Pfam" id="PF12833">
    <property type="entry name" value="HTH_18"/>
    <property type="match status" value="1"/>
</dbReference>
<keyword evidence="1" id="KW-0805">Transcription regulation</keyword>
<feature type="domain" description="HTH araC/xylS-type" evidence="4">
    <location>
        <begin position="168"/>
        <end position="266"/>
    </location>
</feature>
<dbReference type="InterPro" id="IPR018060">
    <property type="entry name" value="HTH_AraC"/>
</dbReference>
<dbReference type="PROSITE" id="PS01124">
    <property type="entry name" value="HTH_ARAC_FAMILY_2"/>
    <property type="match status" value="1"/>
</dbReference>
<evidence type="ECO:0000256" key="3">
    <source>
        <dbReference type="ARBA" id="ARBA00023163"/>
    </source>
</evidence>
<evidence type="ECO:0000256" key="2">
    <source>
        <dbReference type="ARBA" id="ARBA00023125"/>
    </source>
</evidence>
<keyword evidence="2" id="KW-0238">DNA-binding</keyword>
<evidence type="ECO:0008006" key="8">
    <source>
        <dbReference type="Google" id="ProtNLM"/>
    </source>
</evidence>
<keyword evidence="3" id="KW-0804">Transcription</keyword>
<name>A0A0N0CWY0_9BACI</name>
<feature type="domain" description="Fe/B12 periplasmic-binding" evidence="5">
    <location>
        <begin position="271"/>
        <end position="532"/>
    </location>
</feature>
<dbReference type="SUPFAM" id="SSF53807">
    <property type="entry name" value="Helical backbone' metal receptor"/>
    <property type="match status" value="1"/>
</dbReference>
<organism evidence="6 7">
    <name type="scientific">Lysinibacillus macroides</name>
    <dbReference type="NCBI Taxonomy" id="33935"/>
    <lineage>
        <taxon>Bacteria</taxon>
        <taxon>Bacillati</taxon>
        <taxon>Bacillota</taxon>
        <taxon>Bacilli</taxon>
        <taxon>Bacillales</taxon>
        <taxon>Bacillaceae</taxon>
        <taxon>Lysinibacillus</taxon>
    </lineage>
</organism>
<accession>A0A0N0CWY0</accession>
<protein>
    <recommendedName>
        <fullName evidence="8">Fe3+-hydroxamate ABC transporter substrate-binding protein</fullName>
    </recommendedName>
</protein>
<evidence type="ECO:0000313" key="7">
    <source>
        <dbReference type="Proteomes" id="UP000037977"/>
    </source>
</evidence>
<dbReference type="GO" id="GO:0043565">
    <property type="term" value="F:sequence-specific DNA binding"/>
    <property type="evidence" value="ECO:0007669"/>
    <property type="project" value="InterPro"/>
</dbReference>
<dbReference type="STRING" id="33935.ADM90_09880"/>
<dbReference type="PROSITE" id="PS50983">
    <property type="entry name" value="FE_B12_PBP"/>
    <property type="match status" value="1"/>
</dbReference>
<reference evidence="6 7" key="1">
    <citation type="submission" date="2015-07" db="EMBL/GenBank/DDBJ databases">
        <title>Genome sequencing project for genomic taxonomy and phylogenomics of Bacillus-like bacteria.</title>
        <authorList>
            <person name="Liu B."/>
            <person name="Wang J."/>
            <person name="Zhu Y."/>
            <person name="Liu G."/>
            <person name="Chen Q."/>
            <person name="Chen Z."/>
            <person name="Che J."/>
            <person name="Ge C."/>
            <person name="Shi H."/>
            <person name="Pan Z."/>
            <person name="Liu X."/>
        </authorList>
    </citation>
    <scope>NUCLEOTIDE SEQUENCE [LARGE SCALE GENOMIC DNA]</scope>
    <source>
        <strain evidence="6 7">DSM 54</strain>
    </source>
</reference>
<dbReference type="Gene3D" id="1.10.10.60">
    <property type="entry name" value="Homeodomain-like"/>
    <property type="match status" value="2"/>
</dbReference>
<dbReference type="GO" id="GO:0003700">
    <property type="term" value="F:DNA-binding transcription factor activity"/>
    <property type="evidence" value="ECO:0007669"/>
    <property type="project" value="InterPro"/>
</dbReference>
<evidence type="ECO:0000313" key="6">
    <source>
        <dbReference type="EMBL" id="KOY83537.1"/>
    </source>
</evidence>
<dbReference type="PATRIC" id="fig|33935.3.peg.1483"/>
<keyword evidence="7" id="KW-1185">Reference proteome</keyword>
<dbReference type="OrthoDB" id="9799319at2"/>